<dbReference type="AlphaFoldDB" id="A0A0A3YPF9"/>
<evidence type="ECO:0000313" key="2">
    <source>
        <dbReference type="EMBL" id="KGT87241.1"/>
    </source>
</evidence>
<dbReference type="Pfam" id="PF06223">
    <property type="entry name" value="Phage_tail_T"/>
    <property type="match status" value="1"/>
</dbReference>
<evidence type="ECO:0000259" key="1">
    <source>
        <dbReference type="Pfam" id="PF06223"/>
    </source>
</evidence>
<feature type="domain" description="Minor tail T" evidence="1">
    <location>
        <begin position="6"/>
        <end position="79"/>
    </location>
</feature>
<dbReference type="eggNOG" id="ENOG50331YY">
    <property type="taxonomic scope" value="Bacteria"/>
</dbReference>
<reference evidence="2 3" key="1">
    <citation type="submission" date="2014-10" db="EMBL/GenBank/DDBJ databases">
        <title>Genome sequence of Erwinia typographi M043b.</title>
        <authorList>
            <person name="Chan K.-G."/>
            <person name="Tan W.-S."/>
        </authorList>
    </citation>
    <scope>NUCLEOTIDE SEQUENCE [LARGE SCALE GENOMIC DNA]</scope>
    <source>
        <strain evidence="2 3">M043b</strain>
    </source>
</reference>
<name>A0A0A3YPF9_9GAMM</name>
<accession>A0A0A3YPF9</accession>
<evidence type="ECO:0000313" key="3">
    <source>
        <dbReference type="Proteomes" id="UP000030351"/>
    </source>
</evidence>
<dbReference type="EMBL" id="JRUQ01000076">
    <property type="protein sequence ID" value="KGT87241.1"/>
    <property type="molecule type" value="Genomic_DNA"/>
</dbReference>
<dbReference type="Proteomes" id="UP000030351">
    <property type="component" value="Unassembled WGS sequence"/>
</dbReference>
<comment type="caution">
    <text evidence="2">The sequence shown here is derived from an EMBL/GenBank/DDBJ whole genome shotgun (WGS) entry which is preliminary data.</text>
</comment>
<dbReference type="NCBIfam" id="TIGR01715">
    <property type="entry name" value="phage_lam_T"/>
    <property type="match status" value="1"/>
</dbReference>
<keyword evidence="3" id="KW-1185">Reference proteome</keyword>
<dbReference type="InterPro" id="IPR009350">
    <property type="entry name" value="Phage_tail_T"/>
</dbReference>
<gene>
    <name evidence="2" type="ORF">NG99_23775</name>
</gene>
<protein>
    <recommendedName>
        <fullName evidence="1">Minor tail T domain-containing protein</fullName>
    </recommendedName>
</protein>
<sequence length="87" mass="9816">MLSGMTSTELQEWSLFYRDHYFNDHLLDAHFANLSHLVISLMCKNDMTPASFSLLHPDKKDIEPSDDQLMLLAEGITGGIRYGAGSR</sequence>
<organism evidence="2 3">
    <name type="scientific">Erwinia typographi</name>
    <dbReference type="NCBI Taxonomy" id="371042"/>
    <lineage>
        <taxon>Bacteria</taxon>
        <taxon>Pseudomonadati</taxon>
        <taxon>Pseudomonadota</taxon>
        <taxon>Gammaproteobacteria</taxon>
        <taxon>Enterobacterales</taxon>
        <taxon>Erwiniaceae</taxon>
        <taxon>Erwinia</taxon>
    </lineage>
</organism>
<proteinExistence type="predicted"/>